<dbReference type="EMBL" id="QKLU01000008">
    <property type="protein sequence ID" value="PYF70716.1"/>
    <property type="molecule type" value="Genomic_DNA"/>
</dbReference>
<dbReference type="Proteomes" id="UP000248198">
    <property type="component" value="Unassembled WGS sequence"/>
</dbReference>
<name>A0A318UBP8_9SPHI</name>
<dbReference type="AlphaFoldDB" id="A0A318UBP8"/>
<comment type="caution">
    <text evidence="1">The sequence shown here is derived from an EMBL/GenBank/DDBJ whole genome shotgun (WGS) entry which is preliminary data.</text>
</comment>
<keyword evidence="2" id="KW-1185">Reference proteome</keyword>
<dbReference type="SUPFAM" id="SSF49464">
    <property type="entry name" value="Carboxypeptidase regulatory domain-like"/>
    <property type="match status" value="1"/>
</dbReference>
<proteinExistence type="predicted"/>
<dbReference type="InterPro" id="IPR008969">
    <property type="entry name" value="CarboxyPept-like_regulatory"/>
</dbReference>
<evidence type="ECO:0008006" key="3">
    <source>
        <dbReference type="Google" id="ProtNLM"/>
    </source>
</evidence>
<protein>
    <recommendedName>
        <fullName evidence="3">Carboxypeptidase-like protein</fullName>
    </recommendedName>
</protein>
<evidence type="ECO:0000313" key="1">
    <source>
        <dbReference type="EMBL" id="PYF70716.1"/>
    </source>
</evidence>
<sequence length="111" mass="12690">MKGIVFHKHTNTRIKNAGICNTRSLERTSSNAMGSFDIRIQEGDTLQITCEGYLKQEFWITKTENLVLYLEPAVPSLVPQAPQKKGSFFYFFTFLSKSVQKIKGSVIQRKK</sequence>
<accession>A0A318UBP8</accession>
<reference evidence="1 2" key="1">
    <citation type="submission" date="2018-06" db="EMBL/GenBank/DDBJ databases">
        <title>Genomic Encyclopedia of Archaeal and Bacterial Type Strains, Phase II (KMG-II): from individual species to whole genera.</title>
        <authorList>
            <person name="Goeker M."/>
        </authorList>
    </citation>
    <scope>NUCLEOTIDE SEQUENCE [LARGE SCALE GENOMIC DNA]</scope>
    <source>
        <strain evidence="1 2">DSM 27372</strain>
    </source>
</reference>
<evidence type="ECO:0000313" key="2">
    <source>
        <dbReference type="Proteomes" id="UP000248198"/>
    </source>
</evidence>
<gene>
    <name evidence="1" type="ORF">B0O44_108144</name>
</gene>
<organism evidence="1 2">
    <name type="scientific">Pedobacter nutrimenti</name>
    <dbReference type="NCBI Taxonomy" id="1241337"/>
    <lineage>
        <taxon>Bacteria</taxon>
        <taxon>Pseudomonadati</taxon>
        <taxon>Bacteroidota</taxon>
        <taxon>Sphingobacteriia</taxon>
        <taxon>Sphingobacteriales</taxon>
        <taxon>Sphingobacteriaceae</taxon>
        <taxon>Pedobacter</taxon>
    </lineage>
</organism>